<dbReference type="EMBL" id="ASPP01031044">
    <property type="protein sequence ID" value="ETO03973.1"/>
    <property type="molecule type" value="Genomic_DNA"/>
</dbReference>
<feature type="non-terminal residue" evidence="2">
    <location>
        <position position="1"/>
    </location>
</feature>
<organism evidence="2 3">
    <name type="scientific">Reticulomyxa filosa</name>
    <dbReference type="NCBI Taxonomy" id="46433"/>
    <lineage>
        <taxon>Eukaryota</taxon>
        <taxon>Sar</taxon>
        <taxon>Rhizaria</taxon>
        <taxon>Retaria</taxon>
        <taxon>Foraminifera</taxon>
        <taxon>Monothalamids</taxon>
        <taxon>Reticulomyxidae</taxon>
        <taxon>Reticulomyxa</taxon>
    </lineage>
</organism>
<comment type="caution">
    <text evidence="2">The sequence shown here is derived from an EMBL/GenBank/DDBJ whole genome shotgun (WGS) entry which is preliminary data.</text>
</comment>
<gene>
    <name evidence="2" type="ORF">RFI_33429</name>
</gene>
<protein>
    <submittedName>
        <fullName evidence="2">Uncharacterized protein</fullName>
    </submittedName>
</protein>
<keyword evidence="3" id="KW-1185">Reference proteome</keyword>
<dbReference type="AlphaFoldDB" id="X6LQ07"/>
<evidence type="ECO:0000256" key="1">
    <source>
        <dbReference type="SAM" id="MobiDB-lite"/>
    </source>
</evidence>
<feature type="region of interest" description="Disordered" evidence="1">
    <location>
        <begin position="1"/>
        <end position="47"/>
    </location>
</feature>
<sequence length="115" mass="13168">KKKKKKKKKKKEARNGSHSPKSIDKKHNNEPTNSERRQRNADSDEETARRQLLKKLKMEIDITTMDLLVNLNIIDLGFHAIGTDAFFEKVNAIVLVCDVTDASSLEQLLFKFCAI</sequence>
<evidence type="ECO:0000313" key="2">
    <source>
        <dbReference type="EMBL" id="ETO03973.1"/>
    </source>
</evidence>
<feature type="compositionally biased region" description="Basic and acidic residues" evidence="1">
    <location>
        <begin position="21"/>
        <end position="47"/>
    </location>
</feature>
<reference evidence="2 3" key="1">
    <citation type="journal article" date="2013" name="Curr. Biol.">
        <title>The Genome of the Foraminiferan Reticulomyxa filosa.</title>
        <authorList>
            <person name="Glockner G."/>
            <person name="Hulsmann N."/>
            <person name="Schleicher M."/>
            <person name="Noegel A.A."/>
            <person name="Eichinger L."/>
            <person name="Gallinger C."/>
            <person name="Pawlowski J."/>
            <person name="Sierra R."/>
            <person name="Euteneuer U."/>
            <person name="Pillet L."/>
            <person name="Moustafa A."/>
            <person name="Platzer M."/>
            <person name="Groth M."/>
            <person name="Szafranski K."/>
            <person name="Schliwa M."/>
        </authorList>
    </citation>
    <scope>NUCLEOTIDE SEQUENCE [LARGE SCALE GENOMIC DNA]</scope>
</reference>
<feature type="compositionally biased region" description="Basic residues" evidence="1">
    <location>
        <begin position="1"/>
        <end position="12"/>
    </location>
</feature>
<dbReference type="Proteomes" id="UP000023152">
    <property type="component" value="Unassembled WGS sequence"/>
</dbReference>
<evidence type="ECO:0000313" key="3">
    <source>
        <dbReference type="Proteomes" id="UP000023152"/>
    </source>
</evidence>
<name>X6LQ07_RETFI</name>
<proteinExistence type="predicted"/>
<accession>X6LQ07</accession>